<evidence type="ECO:0000313" key="2">
    <source>
        <dbReference type="Proteomes" id="UP000324585"/>
    </source>
</evidence>
<reference evidence="2" key="1">
    <citation type="journal article" date="2019" name="Nat. Commun.">
        <title>Expansion of phycobilisome linker gene families in mesophilic red algae.</title>
        <authorList>
            <person name="Lee J."/>
            <person name="Kim D."/>
            <person name="Bhattacharya D."/>
            <person name="Yoon H.S."/>
        </authorList>
    </citation>
    <scope>NUCLEOTIDE SEQUENCE [LARGE SCALE GENOMIC DNA]</scope>
    <source>
        <strain evidence="2">CCMP 1328</strain>
    </source>
</reference>
<sequence length="280" mass="31598">MATLRTPPPAAAAAAAFMGVHAMEPCRSHPGLRSRQRPNRPRVLVCCAKRLREDAGRVAKLENFVERARQRRRERALKPNERSVLDHLQELHNRQVERHDDAAWCATFPLDEAQTNRLKQVLRAPAFCERVAKQSGADHVRFADRVVSCAPEPGAAGWVLDEATWAVLASQSRFTLVAIPPFLVRLAVPDIKWDADGLSRAHYALGALYELPSCDYSLYIDSLEERGASTPAEFAELRRRFEAGYLDIGNSLRTETDHQNFDCEHELFAESLTDWLERST</sequence>
<organism evidence="1 2">
    <name type="scientific">Porphyridium purpureum</name>
    <name type="common">Red alga</name>
    <name type="synonym">Porphyridium cruentum</name>
    <dbReference type="NCBI Taxonomy" id="35688"/>
    <lineage>
        <taxon>Eukaryota</taxon>
        <taxon>Rhodophyta</taxon>
        <taxon>Bangiophyceae</taxon>
        <taxon>Porphyridiales</taxon>
        <taxon>Porphyridiaceae</taxon>
        <taxon>Porphyridium</taxon>
    </lineage>
</organism>
<protein>
    <submittedName>
        <fullName evidence="1">Uncharacterized protein</fullName>
    </submittedName>
</protein>
<keyword evidence="2" id="KW-1185">Reference proteome</keyword>
<name>A0A5J4YIB3_PORPP</name>
<dbReference type="AlphaFoldDB" id="A0A5J4YIB3"/>
<accession>A0A5J4YIB3</accession>
<comment type="caution">
    <text evidence="1">The sequence shown here is derived from an EMBL/GenBank/DDBJ whole genome shotgun (WGS) entry which is preliminary data.</text>
</comment>
<evidence type="ECO:0000313" key="1">
    <source>
        <dbReference type="EMBL" id="KAA8490875.1"/>
    </source>
</evidence>
<dbReference type="Proteomes" id="UP000324585">
    <property type="component" value="Unassembled WGS sequence"/>
</dbReference>
<dbReference type="EMBL" id="VRMN01000018">
    <property type="protein sequence ID" value="KAA8490875.1"/>
    <property type="molecule type" value="Genomic_DNA"/>
</dbReference>
<gene>
    <name evidence="1" type="ORF">FVE85_1322</name>
</gene>
<proteinExistence type="predicted"/>